<protein>
    <submittedName>
        <fullName evidence="1">Uncharacterized protein</fullName>
    </submittedName>
</protein>
<name>A0ACC3AIA5_9EURO</name>
<sequence>MTIKLDDLQPELIHIILEYINDSSPHTTRSVSRVNKYFNAAVRIIRDRRRTLHLTHSFQKEGLDQHEYAWTRDDSVLKNVRHLTIDGTYTMKQIFRNHYGSWVQDLDPICKLIDRISNLKSLTWNIGPMPRTIIEALGQRHPTAILRIFNYWRKDQTIDHLTEDELMVSNFKNLTDFRAVTRRHVDGDDYSLDVFKHMIANSKSLQYAGIIDSNRSVLSNKLLALEADGDTDTNESKRCESLKTLTLDSTQLELSKTTLEDFDRFINIANLETLKFVRGQPELNYFQNAVSMLPSIKHVSLNFQAVIDRPSGSNRNALLAAANEYLLSCPPLQSLSIWNALPHVGLQKLVDHHSTTIQALQIHQREFGFYITRSLVPLGIVTHLRETCLKLKDLTIDINRGSGSQHEDDDGVEDTVVRTALQSLVLERNTTVLSTLNELALFGPRLSRLQVYVESFDLDVLFDDYEDDSGFSMGDPDTDTSDSVIPVSSQHTSDQSHPRSSAPPVRNTRTDAQPNKPVNPEMLMQRYAEDIWKRVFGSQQFGERLLDVKFGEWEAKAGYGLGSDSRRFFEVRPHERDDRIGDCSTRMKKPQQH</sequence>
<dbReference type="EMBL" id="JAPDRQ010000010">
    <property type="protein sequence ID" value="KAJ9663150.1"/>
    <property type="molecule type" value="Genomic_DNA"/>
</dbReference>
<proteinExistence type="predicted"/>
<dbReference type="Proteomes" id="UP001172386">
    <property type="component" value="Unassembled WGS sequence"/>
</dbReference>
<comment type="caution">
    <text evidence="1">The sequence shown here is derived from an EMBL/GenBank/DDBJ whole genome shotgun (WGS) entry which is preliminary data.</text>
</comment>
<accession>A0ACC3AIA5</accession>
<gene>
    <name evidence="1" type="ORF">H2198_000911</name>
</gene>
<keyword evidence="2" id="KW-1185">Reference proteome</keyword>
<evidence type="ECO:0000313" key="2">
    <source>
        <dbReference type="Proteomes" id="UP001172386"/>
    </source>
</evidence>
<organism evidence="1 2">
    <name type="scientific">Neophaeococcomyces mojaviensis</name>
    <dbReference type="NCBI Taxonomy" id="3383035"/>
    <lineage>
        <taxon>Eukaryota</taxon>
        <taxon>Fungi</taxon>
        <taxon>Dikarya</taxon>
        <taxon>Ascomycota</taxon>
        <taxon>Pezizomycotina</taxon>
        <taxon>Eurotiomycetes</taxon>
        <taxon>Chaetothyriomycetidae</taxon>
        <taxon>Chaetothyriales</taxon>
        <taxon>Chaetothyriales incertae sedis</taxon>
        <taxon>Neophaeococcomyces</taxon>
    </lineage>
</organism>
<evidence type="ECO:0000313" key="1">
    <source>
        <dbReference type="EMBL" id="KAJ9663150.1"/>
    </source>
</evidence>
<reference evidence="1" key="1">
    <citation type="submission" date="2022-10" db="EMBL/GenBank/DDBJ databases">
        <title>Culturing micro-colonial fungi from biological soil crusts in the Mojave desert and describing Neophaeococcomyces mojavensis, and introducing the new genera and species Taxawa tesnikishii.</title>
        <authorList>
            <person name="Kurbessoian T."/>
            <person name="Stajich J.E."/>
        </authorList>
    </citation>
    <scope>NUCLEOTIDE SEQUENCE</scope>
    <source>
        <strain evidence="1">JES_112</strain>
    </source>
</reference>